<feature type="region of interest" description="Disordered" evidence="2">
    <location>
        <begin position="1"/>
        <end position="68"/>
    </location>
</feature>
<dbReference type="AlphaFoldDB" id="A0A0P1BIR2"/>
<dbReference type="Proteomes" id="UP000054845">
    <property type="component" value="Unassembled WGS sequence"/>
</dbReference>
<feature type="compositionally biased region" description="Polar residues" evidence="2">
    <location>
        <begin position="405"/>
        <end position="416"/>
    </location>
</feature>
<reference evidence="3 4" key="1">
    <citation type="submission" date="2014-09" db="EMBL/GenBank/DDBJ databases">
        <authorList>
            <person name="Magalhaes I.L.F."/>
            <person name="Oliveira U."/>
            <person name="Santos F.R."/>
            <person name="Vidigal T.H.D.A."/>
            <person name="Brescovit A.D."/>
            <person name="Santos A.J."/>
        </authorList>
    </citation>
    <scope>NUCLEOTIDE SEQUENCE [LARGE SCALE GENOMIC DNA]</scope>
</reference>
<dbReference type="EMBL" id="CCYA01000278">
    <property type="protein sequence ID" value="CEH16222.1"/>
    <property type="molecule type" value="Genomic_DNA"/>
</dbReference>
<feature type="region of interest" description="Disordered" evidence="2">
    <location>
        <begin position="402"/>
        <end position="422"/>
    </location>
</feature>
<feature type="coiled-coil region" evidence="1">
    <location>
        <begin position="437"/>
        <end position="464"/>
    </location>
</feature>
<accession>A0A0P1BIR2</accession>
<sequence>MSNAQASGSGSSSTSRNRYDADVTTFIPASAPHEEEEKRRGISNEQAEAGAKGEDGARASIAGRRQGGKDEVDVAGSFAGRAASIVDHRLQTWLTPHAARGWKRAFGNLLGSWDGLEAVMHLGEASLLLVYSLLSSPKRKLSAVSPLLLFMIFRSSTRRQALKRLLATSEFLSGAQTLLTLSRLTYVAFRTMVDFTKFQFPLLHGRRRDRAGVLVNSTEKWTDLRKDDQLDHPDEAHATGRNAHLANLYYNLYQSFHLLAQHSAELMIITGETLELASYLGHLHKGLMVGEKNSLRYRIVSGFGLRSRTKTEKIGLILGFSGRVLLLLEMHFRLRHIRNSLLRRANARLIAATDLLNSFGDARDSARLLGGRRMEVHEAMAARERGAAHRRPIEAQHNVYGTEDCASNSSGSSTAQPEDAADRQTFHSTDLAILSKTKSAEQLLRKEEINIRDFKREILALKMEKWALRAEALSGYLQIWLPDRDNTRTEAVCELFAALLEANKVAKDL</sequence>
<keyword evidence="1" id="KW-0175">Coiled coil</keyword>
<evidence type="ECO:0000256" key="1">
    <source>
        <dbReference type="SAM" id="Coils"/>
    </source>
</evidence>
<feature type="compositionally biased region" description="Low complexity" evidence="2">
    <location>
        <begin position="1"/>
        <end position="16"/>
    </location>
</feature>
<protein>
    <submittedName>
        <fullName evidence="3">Uncharacterized protein</fullName>
    </submittedName>
</protein>
<organism evidence="3 4">
    <name type="scientific">Ceraceosorus bombacis</name>
    <dbReference type="NCBI Taxonomy" id="401625"/>
    <lineage>
        <taxon>Eukaryota</taxon>
        <taxon>Fungi</taxon>
        <taxon>Dikarya</taxon>
        <taxon>Basidiomycota</taxon>
        <taxon>Ustilaginomycotina</taxon>
        <taxon>Exobasidiomycetes</taxon>
        <taxon>Ceraceosorales</taxon>
        <taxon>Ceraceosoraceae</taxon>
        <taxon>Ceraceosorus</taxon>
    </lineage>
</organism>
<evidence type="ECO:0000313" key="4">
    <source>
        <dbReference type="Proteomes" id="UP000054845"/>
    </source>
</evidence>
<dbReference type="OrthoDB" id="10307273at2759"/>
<keyword evidence="4" id="KW-1185">Reference proteome</keyword>
<proteinExistence type="predicted"/>
<evidence type="ECO:0000313" key="3">
    <source>
        <dbReference type="EMBL" id="CEH16222.1"/>
    </source>
</evidence>
<evidence type="ECO:0000256" key="2">
    <source>
        <dbReference type="SAM" id="MobiDB-lite"/>
    </source>
</evidence>
<feature type="compositionally biased region" description="Basic and acidic residues" evidence="2">
    <location>
        <begin position="32"/>
        <end position="42"/>
    </location>
</feature>
<name>A0A0P1BIR2_9BASI</name>